<name>A0AA40VMF2_9MICO</name>
<protein>
    <submittedName>
        <fullName evidence="2">Uncharacterized protein</fullName>
    </submittedName>
</protein>
<dbReference type="Proteomes" id="UP000549113">
    <property type="component" value="Unassembled WGS sequence"/>
</dbReference>
<reference evidence="2 3" key="1">
    <citation type="submission" date="2020-08" db="EMBL/GenBank/DDBJ databases">
        <title>Sequencing the genomes of 1000 actinobacteria strains.</title>
        <authorList>
            <person name="Klenk H.-P."/>
        </authorList>
    </citation>
    <scope>NUCLEOTIDE SEQUENCE [LARGE SCALE GENOMIC DNA]</scope>
    <source>
        <strain evidence="2 3">DSM 19600</strain>
    </source>
</reference>
<organism evidence="2 3">
    <name type="scientific">Microbacterium invictum</name>
    <dbReference type="NCBI Taxonomy" id="515415"/>
    <lineage>
        <taxon>Bacteria</taxon>
        <taxon>Bacillati</taxon>
        <taxon>Actinomycetota</taxon>
        <taxon>Actinomycetes</taxon>
        <taxon>Micrococcales</taxon>
        <taxon>Microbacteriaceae</taxon>
        <taxon>Microbacterium</taxon>
    </lineage>
</organism>
<sequence>MRKYLRKFAEMIAPTAYERLRRLSVLDADGGNTTDILLRYEQQVHDLSAQLDELRRENRRVVELYDLLFDRLHNENPLREAPRA</sequence>
<proteinExistence type="predicted"/>
<keyword evidence="3" id="KW-1185">Reference proteome</keyword>
<dbReference type="AlphaFoldDB" id="A0AA40VMF2"/>
<evidence type="ECO:0000313" key="2">
    <source>
        <dbReference type="EMBL" id="MBB4139757.1"/>
    </source>
</evidence>
<dbReference type="RefSeq" id="WP_183499378.1">
    <property type="nucleotide sequence ID" value="NZ_BAABCO010000001.1"/>
</dbReference>
<gene>
    <name evidence="2" type="ORF">BKA10_001551</name>
</gene>
<keyword evidence="1" id="KW-0175">Coiled coil</keyword>
<evidence type="ECO:0000256" key="1">
    <source>
        <dbReference type="SAM" id="Coils"/>
    </source>
</evidence>
<dbReference type="EMBL" id="JACIFH010000001">
    <property type="protein sequence ID" value="MBB4139757.1"/>
    <property type="molecule type" value="Genomic_DNA"/>
</dbReference>
<feature type="coiled-coil region" evidence="1">
    <location>
        <begin position="37"/>
        <end position="64"/>
    </location>
</feature>
<comment type="caution">
    <text evidence="2">The sequence shown here is derived from an EMBL/GenBank/DDBJ whole genome shotgun (WGS) entry which is preliminary data.</text>
</comment>
<evidence type="ECO:0000313" key="3">
    <source>
        <dbReference type="Proteomes" id="UP000549113"/>
    </source>
</evidence>
<accession>A0AA40VMF2</accession>